<keyword evidence="3" id="KW-0732">Signal</keyword>
<dbReference type="OrthoDB" id="10643419at2759"/>
<evidence type="ECO:0000256" key="3">
    <source>
        <dbReference type="SAM" id="SignalP"/>
    </source>
</evidence>
<keyword evidence="2" id="KW-0812">Transmembrane</keyword>
<feature type="signal peptide" evidence="3">
    <location>
        <begin position="1"/>
        <end position="21"/>
    </location>
</feature>
<dbReference type="AlphaFoldDB" id="K0SSU8"/>
<feature type="transmembrane region" description="Helical" evidence="2">
    <location>
        <begin position="190"/>
        <end position="211"/>
    </location>
</feature>
<dbReference type="Proteomes" id="UP000266841">
    <property type="component" value="Unassembled WGS sequence"/>
</dbReference>
<proteinExistence type="predicted"/>
<keyword evidence="5" id="KW-1185">Reference proteome</keyword>
<sequence>MRRIAAVIGCTLALAAHGVNGASSVPVVEGTSQFHSDRFPSSLDQTEGEVEPVRLAVDERDDAEYATEHVGGRRLSWWSIALQLSESSCLNGGGGRVAFEGFASTPFPFRVLSSHRPCSRYYSPPALSAPFTTLPSRRSWVERSSGGSSGGGGSGSSSGGGGGGSGSDSESSGGDNGFTYTSNLMSPGGLGFWMLIAAAAAAAVAIGAIIVGSRRREKTKYHSLRGSIERRIKLFGGMADNCNGERRLCGVQEQPDNVINSFEMEDGGARPAEYREMV</sequence>
<reference evidence="4 5" key="1">
    <citation type="journal article" date="2012" name="Genome Biol.">
        <title>Genome and low-iron response of an oceanic diatom adapted to chronic iron limitation.</title>
        <authorList>
            <person name="Lommer M."/>
            <person name="Specht M."/>
            <person name="Roy A.S."/>
            <person name="Kraemer L."/>
            <person name="Andreson R."/>
            <person name="Gutowska M.A."/>
            <person name="Wolf J."/>
            <person name="Bergner S.V."/>
            <person name="Schilhabel M.B."/>
            <person name="Klostermeier U.C."/>
            <person name="Beiko R.G."/>
            <person name="Rosenstiel P."/>
            <person name="Hippler M."/>
            <person name="Laroche J."/>
        </authorList>
    </citation>
    <scope>NUCLEOTIDE SEQUENCE [LARGE SCALE GENOMIC DNA]</scope>
    <source>
        <strain evidence="4 5">CCMP1005</strain>
    </source>
</reference>
<name>K0SSU8_THAOC</name>
<gene>
    <name evidence="4" type="ORF">THAOC_10337</name>
</gene>
<feature type="chain" id="PRO_5003838021" evidence="3">
    <location>
        <begin position="22"/>
        <end position="278"/>
    </location>
</feature>
<protein>
    <submittedName>
        <fullName evidence="4">Uncharacterized protein</fullName>
    </submittedName>
</protein>
<feature type="region of interest" description="Disordered" evidence="1">
    <location>
        <begin position="138"/>
        <end position="174"/>
    </location>
</feature>
<evidence type="ECO:0000313" key="5">
    <source>
        <dbReference type="Proteomes" id="UP000266841"/>
    </source>
</evidence>
<comment type="caution">
    <text evidence="4">The sequence shown here is derived from an EMBL/GenBank/DDBJ whole genome shotgun (WGS) entry which is preliminary data.</text>
</comment>
<dbReference type="eggNOG" id="ENOG502R8PA">
    <property type="taxonomic scope" value="Eukaryota"/>
</dbReference>
<evidence type="ECO:0000256" key="1">
    <source>
        <dbReference type="SAM" id="MobiDB-lite"/>
    </source>
</evidence>
<evidence type="ECO:0000256" key="2">
    <source>
        <dbReference type="SAM" id="Phobius"/>
    </source>
</evidence>
<evidence type="ECO:0000313" key="4">
    <source>
        <dbReference type="EMBL" id="EJK68475.1"/>
    </source>
</evidence>
<feature type="compositionally biased region" description="Gly residues" evidence="1">
    <location>
        <begin position="147"/>
        <end position="166"/>
    </location>
</feature>
<organism evidence="4 5">
    <name type="scientific">Thalassiosira oceanica</name>
    <name type="common">Marine diatom</name>
    <dbReference type="NCBI Taxonomy" id="159749"/>
    <lineage>
        <taxon>Eukaryota</taxon>
        <taxon>Sar</taxon>
        <taxon>Stramenopiles</taxon>
        <taxon>Ochrophyta</taxon>
        <taxon>Bacillariophyta</taxon>
        <taxon>Coscinodiscophyceae</taxon>
        <taxon>Thalassiosirophycidae</taxon>
        <taxon>Thalassiosirales</taxon>
        <taxon>Thalassiosiraceae</taxon>
        <taxon>Thalassiosira</taxon>
    </lineage>
</organism>
<keyword evidence="2" id="KW-0472">Membrane</keyword>
<accession>K0SSU8</accession>
<dbReference type="EMBL" id="AGNL01011297">
    <property type="protein sequence ID" value="EJK68475.1"/>
    <property type="molecule type" value="Genomic_DNA"/>
</dbReference>
<keyword evidence="2" id="KW-1133">Transmembrane helix</keyword>